<reference evidence="2 3" key="1">
    <citation type="journal article" date="2004" name="Proc. Natl. Acad. Sci. U.S.A.">
        <title>Structural flexibility in the Burkholderia mallei genome.</title>
        <authorList>
            <person name="Nierman W.C."/>
            <person name="DeShazer D."/>
            <person name="Kim H.S."/>
            <person name="Tettelin H."/>
            <person name="Nelson K.E."/>
            <person name="Feldblyum T."/>
            <person name="Ulrich R.L."/>
            <person name="Ronning C.M."/>
            <person name="Brinkac L.M."/>
            <person name="Daugherty S.C."/>
            <person name="Davidsen T.D."/>
            <person name="Deboy R.T."/>
            <person name="Dimitrov G."/>
            <person name="Dodson R.J."/>
            <person name="Durkin A.S."/>
            <person name="Gwinn M.L."/>
            <person name="Haft D.H."/>
            <person name="Khouri H."/>
            <person name="Kolonay J.F."/>
            <person name="Madupu R."/>
            <person name="Mohammoud Y."/>
            <person name="Nelson W.C."/>
            <person name="Radune D."/>
            <person name="Romero C.M."/>
            <person name="Sarria S."/>
            <person name="Selengut J."/>
            <person name="Shamblin C."/>
            <person name="Sullivan S.A."/>
            <person name="White O."/>
            <person name="Yu Y."/>
            <person name="Zafar N."/>
            <person name="Zhou L."/>
            <person name="Fraser C.M."/>
        </authorList>
    </citation>
    <scope>NUCLEOTIDE SEQUENCE [LARGE SCALE GENOMIC DNA]</scope>
    <source>
        <strain evidence="2 3">ATCC 23344</strain>
    </source>
</reference>
<protein>
    <submittedName>
        <fullName evidence="2">Uncharacterized protein</fullName>
    </submittedName>
</protein>
<dbReference type="EMBL" id="CP000011">
    <property type="protein sequence ID" value="AAY59076.1"/>
    <property type="molecule type" value="Genomic_DNA"/>
</dbReference>
<evidence type="ECO:0000256" key="1">
    <source>
        <dbReference type="SAM" id="MobiDB-lite"/>
    </source>
</evidence>
<dbReference type="Proteomes" id="UP000006693">
    <property type="component" value="Chromosome 2"/>
</dbReference>
<proteinExistence type="predicted"/>
<accession>A0A0H2XD13</accession>
<feature type="region of interest" description="Disordered" evidence="1">
    <location>
        <begin position="1"/>
        <end position="73"/>
    </location>
</feature>
<dbReference type="HOGENOM" id="CLU_2697517_0_0_4"/>
<organism evidence="2 3">
    <name type="scientific">Burkholderia mallei (strain ATCC 23344)</name>
    <dbReference type="NCBI Taxonomy" id="243160"/>
    <lineage>
        <taxon>Bacteria</taxon>
        <taxon>Pseudomonadati</taxon>
        <taxon>Pseudomonadota</taxon>
        <taxon>Betaproteobacteria</taxon>
        <taxon>Burkholderiales</taxon>
        <taxon>Burkholderiaceae</taxon>
        <taxon>Burkholderia</taxon>
        <taxon>pseudomallei group</taxon>
    </lineage>
</organism>
<feature type="compositionally biased region" description="Basic residues" evidence="1">
    <location>
        <begin position="20"/>
        <end position="37"/>
    </location>
</feature>
<name>A0A0H2XD13_BURMA</name>
<evidence type="ECO:0000313" key="3">
    <source>
        <dbReference type="Proteomes" id="UP000006693"/>
    </source>
</evidence>
<dbReference type="KEGG" id="bma:BMAA0078"/>
<keyword evidence="3" id="KW-1185">Reference proteome</keyword>
<gene>
    <name evidence="2" type="ordered locus">BMAA0078</name>
</gene>
<evidence type="ECO:0000313" key="2">
    <source>
        <dbReference type="EMBL" id="AAY59076.1"/>
    </source>
</evidence>
<feature type="compositionally biased region" description="Low complexity" evidence="1">
    <location>
        <begin position="1"/>
        <end position="19"/>
    </location>
</feature>
<dbReference type="AlphaFoldDB" id="A0A0H2XD13"/>
<sequence length="73" mass="8003">MTKAGIGREAAGKGAAAHPWARRRQPWAKRPWARRPLAKPLAAAALIERSSTAPADEPRRPSPSIGRRQRSSR</sequence>